<evidence type="ECO:0000313" key="2">
    <source>
        <dbReference type="Proteomes" id="UP000515369"/>
    </source>
</evidence>
<reference evidence="1 2" key="1">
    <citation type="submission" date="2020-07" db="EMBL/GenBank/DDBJ databases">
        <title>Spirosoma foliorum sp. nov., isolated from the leaves on the Nejang mountain Korea, Republic of.</title>
        <authorList>
            <person name="Ho H."/>
            <person name="Lee Y.-J."/>
            <person name="Nurcahyanto D.-A."/>
            <person name="Kim S.-G."/>
        </authorList>
    </citation>
    <scope>NUCLEOTIDE SEQUENCE [LARGE SCALE GENOMIC DNA]</scope>
    <source>
        <strain evidence="1 2">PL0136</strain>
    </source>
</reference>
<sequence length="70" mass="7604">MDSLNLLDVVVLATDLPAEKLKKGSLGTIVEVFNNGDFLVEFANMNGITYALSTLSSTQLIKVYQEPIEA</sequence>
<keyword evidence="2" id="KW-1185">Reference proteome</keyword>
<dbReference type="Proteomes" id="UP000515369">
    <property type="component" value="Chromosome"/>
</dbReference>
<dbReference type="Pfam" id="PF16277">
    <property type="entry name" value="DUF4926"/>
    <property type="match status" value="1"/>
</dbReference>
<evidence type="ECO:0000313" key="1">
    <source>
        <dbReference type="EMBL" id="QMW00480.1"/>
    </source>
</evidence>
<protein>
    <submittedName>
        <fullName evidence="1">DUF4926 domain-containing protein</fullName>
    </submittedName>
</protein>
<dbReference type="InterPro" id="IPR032568">
    <property type="entry name" value="DUF4926"/>
</dbReference>
<organism evidence="1 2">
    <name type="scientific">Spirosoma foliorum</name>
    <dbReference type="NCBI Taxonomy" id="2710596"/>
    <lineage>
        <taxon>Bacteria</taxon>
        <taxon>Pseudomonadati</taxon>
        <taxon>Bacteroidota</taxon>
        <taxon>Cytophagia</taxon>
        <taxon>Cytophagales</taxon>
        <taxon>Cytophagaceae</taxon>
        <taxon>Spirosoma</taxon>
    </lineage>
</organism>
<proteinExistence type="predicted"/>
<dbReference type="RefSeq" id="WP_182457596.1">
    <property type="nucleotide sequence ID" value="NZ_CP059732.1"/>
</dbReference>
<dbReference type="KEGG" id="sfol:H3H32_21000"/>
<gene>
    <name evidence="1" type="ORF">H3H32_21000</name>
</gene>
<dbReference type="EMBL" id="CP059732">
    <property type="protein sequence ID" value="QMW00480.1"/>
    <property type="molecule type" value="Genomic_DNA"/>
</dbReference>
<name>A0A7G5GNN8_9BACT</name>
<accession>A0A7G5GNN8</accession>
<dbReference type="AlphaFoldDB" id="A0A7G5GNN8"/>